<dbReference type="Pfam" id="PF20057">
    <property type="entry name" value="DUF6456"/>
    <property type="match status" value="1"/>
</dbReference>
<keyword evidence="3" id="KW-1185">Reference proteome</keyword>
<dbReference type="RefSeq" id="WP_163891341.1">
    <property type="nucleotide sequence ID" value="NZ_JAAFYS010000002.1"/>
</dbReference>
<protein>
    <submittedName>
        <fullName evidence="2">Helix-turn-helix domain-containing protein</fullName>
    </submittedName>
</protein>
<name>A0A6B2JPN9_9RHOB</name>
<proteinExistence type="predicted"/>
<accession>A0A6B2JPN9</accession>
<feature type="domain" description="DUF6456" evidence="1">
    <location>
        <begin position="210"/>
        <end position="347"/>
    </location>
</feature>
<dbReference type="AlphaFoldDB" id="A0A6B2JPN9"/>
<gene>
    <name evidence="2" type="ORF">GZA08_06655</name>
</gene>
<evidence type="ECO:0000313" key="2">
    <source>
        <dbReference type="EMBL" id="NDV00647.1"/>
    </source>
</evidence>
<evidence type="ECO:0000259" key="1">
    <source>
        <dbReference type="Pfam" id="PF20057"/>
    </source>
</evidence>
<comment type="caution">
    <text evidence="2">The sequence shown here is derived from an EMBL/GenBank/DDBJ whole genome shotgun (WGS) entry which is preliminary data.</text>
</comment>
<evidence type="ECO:0000313" key="3">
    <source>
        <dbReference type="Proteomes" id="UP000474757"/>
    </source>
</evidence>
<dbReference type="Proteomes" id="UP000474757">
    <property type="component" value="Unassembled WGS sequence"/>
</dbReference>
<sequence length="358" mass="39250">MTFSQVTAVDHRVAGLPEWVPEAVHHYLKHTEGGRPIRALARAADVHASTILRQVRRMEARRDDPLVDGALRRLAQISAKRVSGKGAGEALPGGASFEREARRLLTRLARRGTVLAVARDMDMGVIVSEDETGEVRREATVERGFAETLALRDWIEPQDPAARILRYVLTAAGRAALRDFGPEPGFSEAQAGFRRLGESEESDARLRHMRSALAESPLSGLARRRDRKGKPFLPRPLVAAGERMREDYELSRLGPPLQAAWEAHVEAGAPTAFDPPAPPAGDAGAEAARERLLTALEELGPGLADVALRCCCFLEGMEALERRMGWSARSGKVVLRIALQRLERHYETTGGRYAPMIG</sequence>
<organism evidence="2 3">
    <name type="scientific">Pseudoroseicyclus tamaricis</name>
    <dbReference type="NCBI Taxonomy" id="2705421"/>
    <lineage>
        <taxon>Bacteria</taxon>
        <taxon>Pseudomonadati</taxon>
        <taxon>Pseudomonadota</taxon>
        <taxon>Alphaproteobacteria</taxon>
        <taxon>Rhodobacterales</taxon>
        <taxon>Paracoccaceae</taxon>
        <taxon>Pseudoroseicyclus</taxon>
    </lineage>
</organism>
<reference evidence="2 3" key="1">
    <citation type="submission" date="2020-02" db="EMBL/GenBank/DDBJ databases">
        <title>Pseudoroseicyclus tamarix, sp. nov., isolated from offshore sediment of a Tamarix chinensis forest.</title>
        <authorList>
            <person name="Gai Y."/>
        </authorList>
    </citation>
    <scope>NUCLEOTIDE SEQUENCE [LARGE SCALE GENOMIC DNA]</scope>
    <source>
        <strain evidence="2 3">CLL3-39</strain>
    </source>
</reference>
<dbReference type="InterPro" id="IPR045599">
    <property type="entry name" value="DUF6456"/>
</dbReference>
<dbReference type="EMBL" id="JAAGAB010000002">
    <property type="protein sequence ID" value="NDV00647.1"/>
    <property type="molecule type" value="Genomic_DNA"/>
</dbReference>